<dbReference type="PANTHER" id="PTHR11877">
    <property type="entry name" value="HYDROXYMETHYLGLUTARYL-COA SYNTHASE"/>
    <property type="match status" value="1"/>
</dbReference>
<feature type="active site" description="Acyl-thioester intermediate" evidence="2">
    <location>
        <position position="165"/>
    </location>
</feature>
<dbReference type="Pfam" id="PF02797">
    <property type="entry name" value="Chal_sti_synt_C"/>
    <property type="match status" value="1"/>
</dbReference>
<dbReference type="InterPro" id="IPR001099">
    <property type="entry name" value="Chalcone/stilbene_synt_N"/>
</dbReference>
<dbReference type="Pfam" id="PF00195">
    <property type="entry name" value="Chal_sti_synt_N"/>
    <property type="match status" value="1"/>
</dbReference>
<dbReference type="InterPro" id="IPR012328">
    <property type="entry name" value="Chalcone/stilbene_synt_C"/>
</dbReference>
<dbReference type="AlphaFoldDB" id="Q2TCH1"/>
<evidence type="ECO:0000259" key="5">
    <source>
        <dbReference type="Pfam" id="PF02797"/>
    </source>
</evidence>
<dbReference type="GO" id="GO:0016747">
    <property type="term" value="F:acyltransferase activity, transferring groups other than amino-acyl groups"/>
    <property type="evidence" value="ECO:0007669"/>
    <property type="project" value="InterPro"/>
</dbReference>
<protein>
    <submittedName>
        <fullName evidence="6">Polyketide synthase type III</fullName>
        <ecNumber evidence="6">2.3.1.-</ecNumber>
    </submittedName>
</protein>
<dbReference type="FunFam" id="3.40.47.10:FF:000014">
    <property type="entry name" value="Chalcone synthase 1"/>
    <property type="match status" value="1"/>
</dbReference>
<comment type="similarity">
    <text evidence="1 3">Belongs to the thiolase-like superfamily. Chalcone/stilbene synthases family.</text>
</comment>
<organism evidence="6">
    <name type="scientific">Wachendorfia thyrsiflora</name>
    <name type="common">Bloodroot</name>
    <dbReference type="NCBI Taxonomy" id="95970"/>
    <lineage>
        <taxon>Eukaryota</taxon>
        <taxon>Viridiplantae</taxon>
        <taxon>Streptophyta</taxon>
        <taxon>Embryophyta</taxon>
        <taxon>Tracheophyta</taxon>
        <taxon>Spermatophyta</taxon>
        <taxon>Magnoliopsida</taxon>
        <taxon>Liliopsida</taxon>
        <taxon>Commelinales</taxon>
        <taxon>Haemodoraceae</taxon>
        <taxon>Wachendorfia</taxon>
    </lineage>
</organism>
<keyword evidence="3 6" id="KW-0808">Transferase</keyword>
<evidence type="ECO:0000259" key="4">
    <source>
        <dbReference type="Pfam" id="PF00195"/>
    </source>
</evidence>
<dbReference type="Gene3D" id="3.40.47.10">
    <property type="match status" value="2"/>
</dbReference>
<dbReference type="GO" id="GO:0030639">
    <property type="term" value="P:polyketide biosynthetic process"/>
    <property type="evidence" value="ECO:0007669"/>
    <property type="project" value="TreeGrafter"/>
</dbReference>
<keyword evidence="3 6" id="KW-0012">Acyltransferase</keyword>
<feature type="domain" description="Chalcone/stilbene synthase N-terminal" evidence="4">
    <location>
        <begin position="6"/>
        <end position="229"/>
    </location>
</feature>
<dbReference type="PIRSF" id="PIRSF000451">
    <property type="entry name" value="PKS_III"/>
    <property type="match status" value="1"/>
</dbReference>
<dbReference type="InterPro" id="IPR011141">
    <property type="entry name" value="Polyketide_synthase_type-III"/>
</dbReference>
<dbReference type="InterPro" id="IPR016039">
    <property type="entry name" value="Thiolase-like"/>
</dbReference>
<evidence type="ECO:0000256" key="1">
    <source>
        <dbReference type="ARBA" id="ARBA00005531"/>
    </source>
</evidence>
<dbReference type="EC" id="2.3.1.-" evidence="6"/>
<sequence length="391" mass="43189">MANNIKELRKAQRAQGPATVMAIGTANPDNIVDQSTYADYYFRITNSEHKPELKKKFQRICDRSGIKKRHIFVTEEILKQRPSMCGYMTQSFDHRQDIVVEEVPKLAKIAAERALKEWGRPKSELTHLVFCSTSGIDMPGADVQLIKLLDLPLNINRVMLYCQACHMGASMMRIVKDLAENNKGARVLMVSSEITAHSFRGPSETNVPDLGGQATFADGAAALVVGADPIEGLEKPIFEVYYGAQTTMPDTPRAVGGHFEQVGLTFHTLPNLPQLVANNIGNCLMTAFKPTGITDWNKVFWVLHPGNSAIMDAVQVKLGLQPEKIRTSRKIFSEYGNMFSATVLFVMDQVRKESAAEGFSTTGHGHEWGVMFGFGPGLSIETVVLRSVSLN</sequence>
<dbReference type="EMBL" id="AY973271">
    <property type="protein sequence ID" value="AAY51378.1"/>
    <property type="molecule type" value="mRNA"/>
</dbReference>
<evidence type="ECO:0000256" key="3">
    <source>
        <dbReference type="RuleBase" id="RU003633"/>
    </source>
</evidence>
<dbReference type="PANTHER" id="PTHR11877:SF105">
    <property type="entry name" value="CHALCONE SYNTHASE"/>
    <property type="match status" value="1"/>
</dbReference>
<proteinExistence type="evidence at transcript level"/>
<evidence type="ECO:0000313" key="6">
    <source>
        <dbReference type="EMBL" id="AAY51378.1"/>
    </source>
</evidence>
<dbReference type="SUPFAM" id="SSF53901">
    <property type="entry name" value="Thiolase-like"/>
    <property type="match status" value="2"/>
</dbReference>
<accession>Q2TCH1</accession>
<name>Q2TCH1_WACTH</name>
<dbReference type="FunFam" id="3.40.47.10:FF:000025">
    <property type="entry name" value="Chalcone synthase 2"/>
    <property type="match status" value="1"/>
</dbReference>
<dbReference type="CDD" id="cd00831">
    <property type="entry name" value="CHS_like"/>
    <property type="match status" value="1"/>
</dbReference>
<reference evidence="6" key="1">
    <citation type="submission" date="2005-03" db="EMBL/GenBank/DDBJ databases">
        <title>Type III-polyketidsynthases in Wachendorfia thyrsiflora and their involvement in the biosynthesis of diarylheptanoids and phenylphenalenons.</title>
        <authorList>
            <person name="Brand S."/>
            <person name="Hoelscher D.J."/>
            <person name="Schroeder J."/>
            <person name="Schneider B."/>
        </authorList>
    </citation>
    <scope>NUCLEOTIDE SEQUENCE</scope>
    <source>
        <tissue evidence="6">Roots</tissue>
    </source>
</reference>
<feature type="domain" description="Chalcone/stilbene synthase C-terminal" evidence="5">
    <location>
        <begin position="240"/>
        <end position="388"/>
    </location>
</feature>
<evidence type="ECO:0000256" key="2">
    <source>
        <dbReference type="PIRSR" id="PIRSR000451-1"/>
    </source>
</evidence>